<dbReference type="PANTHER" id="PTHR37445">
    <property type="entry name" value="PROTEIN CBG24663"/>
    <property type="match status" value="1"/>
</dbReference>
<keyword evidence="2" id="KW-1185">Reference proteome</keyword>
<dbReference type="EMBL" id="CAJPWZ010001434">
    <property type="protein sequence ID" value="CAG2215074.1"/>
    <property type="molecule type" value="Genomic_DNA"/>
</dbReference>
<dbReference type="OrthoDB" id="10046076at2759"/>
<dbReference type="Proteomes" id="UP000683360">
    <property type="component" value="Unassembled WGS sequence"/>
</dbReference>
<organism evidence="1 2">
    <name type="scientific">Mytilus edulis</name>
    <name type="common">Blue mussel</name>
    <dbReference type="NCBI Taxonomy" id="6550"/>
    <lineage>
        <taxon>Eukaryota</taxon>
        <taxon>Metazoa</taxon>
        <taxon>Spiralia</taxon>
        <taxon>Lophotrochozoa</taxon>
        <taxon>Mollusca</taxon>
        <taxon>Bivalvia</taxon>
        <taxon>Autobranchia</taxon>
        <taxon>Pteriomorphia</taxon>
        <taxon>Mytilida</taxon>
        <taxon>Mytiloidea</taxon>
        <taxon>Mytilidae</taxon>
        <taxon>Mytilinae</taxon>
        <taxon>Mytilus</taxon>
    </lineage>
</organism>
<evidence type="ECO:0000313" key="1">
    <source>
        <dbReference type="EMBL" id="CAG2215074.1"/>
    </source>
</evidence>
<accession>A0A8S3S379</accession>
<sequence>MNVMCMLMPMVDALISSKRDETLVLHETKINRLQAGMRNNEYSMDALAQYSRKENVRVSGIKEVNDETDENIIDSILNIGAAMDFQLNPVTIVDAHRLGKKSPGKTRQIIIRFANRATRNRFISNRRKLKQSEDFKGVFISDDLTPLRFKLFQMVRKLEDVKNAHTRDGKTICTLKNGTKAIIESPDDLFKLGIDEIDHHALGLTEL</sequence>
<comment type="caution">
    <text evidence="1">The sequence shown here is derived from an EMBL/GenBank/DDBJ whole genome shotgun (WGS) entry which is preliminary data.</text>
</comment>
<proteinExistence type="predicted"/>
<dbReference type="Gene3D" id="3.30.70.1820">
    <property type="entry name" value="L1 transposable element, RRM domain"/>
    <property type="match status" value="1"/>
</dbReference>
<protein>
    <submittedName>
        <fullName evidence="1">Uncharacterized protein</fullName>
    </submittedName>
</protein>
<dbReference type="AlphaFoldDB" id="A0A8S3S379"/>
<reference evidence="1" key="1">
    <citation type="submission" date="2021-03" db="EMBL/GenBank/DDBJ databases">
        <authorList>
            <person name="Bekaert M."/>
        </authorList>
    </citation>
    <scope>NUCLEOTIDE SEQUENCE</scope>
</reference>
<name>A0A8S3S379_MYTED</name>
<gene>
    <name evidence="1" type="ORF">MEDL_28912</name>
</gene>
<evidence type="ECO:0000313" key="2">
    <source>
        <dbReference type="Proteomes" id="UP000683360"/>
    </source>
</evidence>
<dbReference type="PANTHER" id="PTHR37445:SF3">
    <property type="entry name" value="ZINC FINGER PHD-TYPE DOMAIN-CONTAINING PROTEIN"/>
    <property type="match status" value="1"/>
</dbReference>